<reference evidence="1 2" key="1">
    <citation type="journal article" date="2011" name="PLoS ONE">
        <title>The entomopathogenic bacterial endosymbionts xenorhabdus and photorhabdus: convergent lifestyles from divergent genomes.</title>
        <authorList>
            <person name="Chaston J.M."/>
            <person name="Suen G."/>
            <person name="Tucker S.L."/>
            <person name="Andersen A.W."/>
            <person name="Bhasin A."/>
            <person name="Bode E."/>
            <person name="Bode H.B."/>
            <person name="Brachmann A.O."/>
            <person name="Cowles C.E."/>
            <person name="Cowles K.N."/>
            <person name="Darby C."/>
            <person name="de Leon L."/>
            <person name="Drace K."/>
            <person name="Du Z."/>
            <person name="Givaudan A."/>
            <person name="Herbert Tran E.E."/>
            <person name="Jewell K.A."/>
            <person name="Knack J.J."/>
            <person name="Krasomil-Osterfeld K.C."/>
            <person name="Kukor R."/>
            <person name="Lanois A."/>
            <person name="Latreille P."/>
            <person name="Leimgruber N.K."/>
            <person name="Lipke C.M."/>
            <person name="Liu R."/>
            <person name="Lu X."/>
            <person name="Martens E.C."/>
            <person name="Marri P.R."/>
            <person name="Medigue C."/>
            <person name="Menard M.L."/>
            <person name="Miller N.M."/>
            <person name="Morales-Soto N."/>
            <person name="Norton S."/>
            <person name="Ogier J.C."/>
            <person name="Orchard S.S."/>
            <person name="Park D."/>
            <person name="Park Y."/>
            <person name="Qurollo B.A."/>
            <person name="Sugar D.R."/>
            <person name="Richards G.R."/>
            <person name="Rouy Z."/>
            <person name="Slominski B."/>
            <person name="Slominski K."/>
            <person name="Snyder H."/>
            <person name="Tjaden B.C."/>
            <person name="van der Hoeven R."/>
            <person name="Welch R.D."/>
            <person name="Wheeler C."/>
            <person name="Xiang B."/>
            <person name="Barbazuk B."/>
            <person name="Gaudriault S."/>
            <person name="Goodner B."/>
            <person name="Slater S.C."/>
            <person name="Forst S."/>
            <person name="Goldman B.S."/>
            <person name="Goodrich-Blair H."/>
        </authorList>
    </citation>
    <scope>NUCLEOTIDE SEQUENCE [LARGE SCALE GENOMIC DNA]</scope>
    <source>
        <strain evidence="2">ATCC 19061 / DSM 3370 / CCUG 14189 / LMG 1036 / NCIMB 9965 / AN6</strain>
    </source>
</reference>
<dbReference type="Proteomes" id="UP000008075">
    <property type="component" value="Chromosome"/>
</dbReference>
<dbReference type="KEGG" id="xne:XNC1_0812"/>
<dbReference type="HOGENOM" id="CLU_2637252_0_0_6"/>
<proteinExistence type="predicted"/>
<name>D3VKD1_XENNA</name>
<accession>D3VKD1</accession>
<organism evidence="1 2">
    <name type="scientific">Xenorhabdus nematophila (strain ATCC 19061 / DSM 3370 / CCUG 14189 / LMG 1036 / NCIMB 9965 / AN6)</name>
    <dbReference type="NCBI Taxonomy" id="406817"/>
    <lineage>
        <taxon>Bacteria</taxon>
        <taxon>Pseudomonadati</taxon>
        <taxon>Pseudomonadota</taxon>
        <taxon>Gammaproteobacteria</taxon>
        <taxon>Enterobacterales</taxon>
        <taxon>Morganellaceae</taxon>
        <taxon>Xenorhabdus</taxon>
    </lineage>
</organism>
<sequence length="77" mass="9083">MSKKWVFEALVKDDKDAVGLIAYALYKYRKHILATNLRNQGENESIIKKEVSIFHKQTLQNNSPDDYRDRATHYLNQ</sequence>
<dbReference type="GeneID" id="24904602"/>
<evidence type="ECO:0000313" key="1">
    <source>
        <dbReference type="EMBL" id="CBJ88883.1"/>
    </source>
</evidence>
<dbReference type="eggNOG" id="ENOG5033KJH">
    <property type="taxonomic scope" value="Bacteria"/>
</dbReference>
<gene>
    <name evidence="1" type="ordered locus">XNC1_0812</name>
</gene>
<dbReference type="RefSeq" id="WP_013183487.1">
    <property type="nucleotide sequence ID" value="NC_014228.1"/>
</dbReference>
<dbReference type="EMBL" id="FN667742">
    <property type="protein sequence ID" value="CBJ88883.1"/>
    <property type="molecule type" value="Genomic_DNA"/>
</dbReference>
<evidence type="ECO:0000313" key="2">
    <source>
        <dbReference type="Proteomes" id="UP000008075"/>
    </source>
</evidence>
<keyword evidence="2" id="KW-1185">Reference proteome</keyword>
<dbReference type="AlphaFoldDB" id="D3VKD1"/>
<protein>
    <submittedName>
        <fullName evidence="1">Uncharacterized protein</fullName>
    </submittedName>
</protein>